<feature type="compositionally biased region" description="Polar residues" evidence="1">
    <location>
        <begin position="44"/>
        <end position="54"/>
    </location>
</feature>
<feature type="domain" description="IraD/Gp25-like" evidence="2">
    <location>
        <begin position="33"/>
        <end position="119"/>
    </location>
</feature>
<proteinExistence type="predicted"/>
<accession>A0A2X4TL34</accession>
<protein>
    <submittedName>
        <fullName evidence="3">Type VI secretion system lysozyme-like protein</fullName>
    </submittedName>
</protein>
<dbReference type="Pfam" id="PF04965">
    <property type="entry name" value="GPW_gp25"/>
    <property type="match status" value="1"/>
</dbReference>
<reference evidence="3 4" key="1">
    <citation type="submission" date="2018-06" db="EMBL/GenBank/DDBJ databases">
        <authorList>
            <consortium name="Pathogen Informatics"/>
            <person name="Doyle S."/>
        </authorList>
    </citation>
    <scope>NUCLEOTIDE SEQUENCE [LARGE SCALE GENOMIC DNA]</scope>
    <source>
        <strain evidence="3 4">NCTC7307</strain>
    </source>
</reference>
<dbReference type="NCBIfam" id="TIGR03357">
    <property type="entry name" value="VI_zyme"/>
    <property type="match status" value="1"/>
</dbReference>
<evidence type="ECO:0000313" key="3">
    <source>
        <dbReference type="EMBL" id="SQI27089.1"/>
    </source>
</evidence>
<dbReference type="AlphaFoldDB" id="A0A2X4TL34"/>
<dbReference type="Gene3D" id="3.10.450.40">
    <property type="match status" value="1"/>
</dbReference>
<gene>
    <name evidence="3" type="ORF">NCTC7307_04466</name>
</gene>
<evidence type="ECO:0000313" key="4">
    <source>
        <dbReference type="Proteomes" id="UP000248731"/>
    </source>
</evidence>
<dbReference type="InterPro" id="IPR007048">
    <property type="entry name" value="IraD/Gp25-like"/>
</dbReference>
<dbReference type="InterPro" id="IPR053176">
    <property type="entry name" value="T6SS_TssE1-like"/>
</dbReference>
<dbReference type="PANTHER" id="PTHR38595">
    <property type="entry name" value="CYTOPLASMIC PROTEIN-RELATED"/>
    <property type="match status" value="1"/>
</dbReference>
<dbReference type="InterPro" id="IPR017737">
    <property type="entry name" value="TssE1-like"/>
</dbReference>
<organism evidence="3 4">
    <name type="scientific">Salmonella enterica subsp. arizonae</name>
    <dbReference type="NCBI Taxonomy" id="59203"/>
    <lineage>
        <taxon>Bacteria</taxon>
        <taxon>Pseudomonadati</taxon>
        <taxon>Pseudomonadota</taxon>
        <taxon>Gammaproteobacteria</taxon>
        <taxon>Enterobacterales</taxon>
        <taxon>Enterobacteriaceae</taxon>
        <taxon>Salmonella</taxon>
    </lineage>
</organism>
<dbReference type="PANTHER" id="PTHR38595:SF2">
    <property type="entry name" value="TYPE VI SECRETION SYSTEM BASEPLATE SUBUNIT TSSE"/>
    <property type="match status" value="1"/>
</dbReference>
<dbReference type="Proteomes" id="UP000248731">
    <property type="component" value="Chromosome 1"/>
</dbReference>
<sequence length="141" mass="15976">MIKERERNSIASLFDRLDEATGLRSPSFGVQAVRDSIKRNLNNVLNTRPGSCQSAPEMGISDPGSEEQARGSFQDAQIEKIKTCIEHYEPRIDQVDVTMSEQDENSPLDLCFRITAFVDIEGLKDVLEFNVHLSSQHYRMD</sequence>
<feature type="region of interest" description="Disordered" evidence="1">
    <location>
        <begin position="44"/>
        <end position="73"/>
    </location>
</feature>
<dbReference type="EMBL" id="LS483466">
    <property type="protein sequence ID" value="SQI27089.1"/>
    <property type="molecule type" value="Genomic_DNA"/>
</dbReference>
<dbReference type="SUPFAM" id="SSF160719">
    <property type="entry name" value="gpW/gp25-like"/>
    <property type="match status" value="1"/>
</dbReference>
<keyword evidence="4" id="KW-1185">Reference proteome</keyword>
<evidence type="ECO:0000259" key="2">
    <source>
        <dbReference type="Pfam" id="PF04965"/>
    </source>
</evidence>
<evidence type="ECO:0000256" key="1">
    <source>
        <dbReference type="SAM" id="MobiDB-lite"/>
    </source>
</evidence>
<name>A0A2X4TL34_SALER</name>